<dbReference type="PROSITE" id="PS50022">
    <property type="entry name" value="FA58C_3"/>
    <property type="match status" value="1"/>
</dbReference>
<dbReference type="InterPro" id="IPR006626">
    <property type="entry name" value="PbH1"/>
</dbReference>
<evidence type="ECO:0000313" key="5">
    <source>
        <dbReference type="Proteomes" id="UP001589718"/>
    </source>
</evidence>
<evidence type="ECO:0000256" key="1">
    <source>
        <dbReference type="SAM" id="MobiDB-lite"/>
    </source>
</evidence>
<feature type="region of interest" description="Disordered" evidence="1">
    <location>
        <begin position="23"/>
        <end position="64"/>
    </location>
</feature>
<dbReference type="Gene3D" id="2.160.20.10">
    <property type="entry name" value="Single-stranded right-handed beta-helix, Pectin lyase-like"/>
    <property type="match status" value="1"/>
</dbReference>
<dbReference type="RefSeq" id="WP_345227836.1">
    <property type="nucleotide sequence ID" value="NZ_BAAAXE010000014.1"/>
</dbReference>
<dbReference type="SMART" id="SM00710">
    <property type="entry name" value="PbH1"/>
    <property type="match status" value="9"/>
</dbReference>
<evidence type="ECO:0000256" key="2">
    <source>
        <dbReference type="SAM" id="SignalP"/>
    </source>
</evidence>
<accession>A0ABV5P5E0</accession>
<dbReference type="Pfam" id="PF00754">
    <property type="entry name" value="F5_F8_type_C"/>
    <property type="match status" value="1"/>
</dbReference>
<dbReference type="InterPro" id="IPR008979">
    <property type="entry name" value="Galactose-bd-like_sf"/>
</dbReference>
<feature type="signal peptide" evidence="2">
    <location>
        <begin position="1"/>
        <end position="26"/>
    </location>
</feature>
<gene>
    <name evidence="4" type="ORF">ACFFTU_00005</name>
</gene>
<keyword evidence="5" id="KW-1185">Reference proteome</keyword>
<dbReference type="InterPro" id="IPR000421">
    <property type="entry name" value="FA58C"/>
</dbReference>
<dbReference type="InterPro" id="IPR006311">
    <property type="entry name" value="TAT_signal"/>
</dbReference>
<feature type="domain" description="F5/8 type C" evidence="3">
    <location>
        <begin position="514"/>
        <end position="664"/>
    </location>
</feature>
<dbReference type="SUPFAM" id="SSF49785">
    <property type="entry name" value="Galactose-binding domain-like"/>
    <property type="match status" value="1"/>
</dbReference>
<dbReference type="InterPro" id="IPR011050">
    <property type="entry name" value="Pectin_lyase_fold/virulence"/>
</dbReference>
<proteinExistence type="predicted"/>
<dbReference type="Proteomes" id="UP001589718">
    <property type="component" value="Unassembled WGS sequence"/>
</dbReference>
<feature type="chain" id="PRO_5046909053" evidence="2">
    <location>
        <begin position="27"/>
        <end position="664"/>
    </location>
</feature>
<keyword evidence="2" id="KW-0732">Signal</keyword>
<name>A0ABV5P5E0_STRCM</name>
<evidence type="ECO:0000313" key="4">
    <source>
        <dbReference type="EMBL" id="MFB9518354.1"/>
    </source>
</evidence>
<dbReference type="EMBL" id="JBHMCR010000001">
    <property type="protein sequence ID" value="MFB9518354.1"/>
    <property type="molecule type" value="Genomic_DNA"/>
</dbReference>
<dbReference type="InterPro" id="IPR012334">
    <property type="entry name" value="Pectin_lyas_fold"/>
</dbReference>
<dbReference type="PROSITE" id="PS51318">
    <property type="entry name" value="TAT"/>
    <property type="match status" value="1"/>
</dbReference>
<comment type="caution">
    <text evidence="4">The sequence shown here is derived from an EMBL/GenBank/DDBJ whole genome shotgun (WGS) entry which is preliminary data.</text>
</comment>
<dbReference type="Gene3D" id="2.60.120.260">
    <property type="entry name" value="Galactose-binding domain-like"/>
    <property type="match status" value="1"/>
</dbReference>
<evidence type="ECO:0000259" key="3">
    <source>
        <dbReference type="PROSITE" id="PS50022"/>
    </source>
</evidence>
<organism evidence="4 5">
    <name type="scientific">Streptomyces cremeus</name>
    <dbReference type="NCBI Taxonomy" id="66881"/>
    <lineage>
        <taxon>Bacteria</taxon>
        <taxon>Bacillati</taxon>
        <taxon>Actinomycetota</taxon>
        <taxon>Actinomycetes</taxon>
        <taxon>Kitasatosporales</taxon>
        <taxon>Streptomycetaceae</taxon>
        <taxon>Streptomyces</taxon>
    </lineage>
</organism>
<protein>
    <submittedName>
        <fullName evidence="4">Discoidin domain-containing protein</fullName>
    </submittedName>
</protein>
<reference evidence="4 5" key="1">
    <citation type="submission" date="2024-09" db="EMBL/GenBank/DDBJ databases">
        <authorList>
            <person name="Sun Q."/>
            <person name="Mori K."/>
        </authorList>
    </citation>
    <scope>NUCLEOTIDE SEQUENCE [LARGE SCALE GENOMIC DNA]</scope>
    <source>
        <strain evidence="4 5">JCM 4362</strain>
    </source>
</reference>
<sequence>MPTRRTFLGLTVGATLALAAPGTASAALPDRPTGPAPAAGPGTTYYLDSESGSDTANGTTPTTPWRTLTRANQHTFLPGDTLRFAADRTWTGQFAPRGSGTAGAPVTATSYGTGRKPVIAGNATVPSAVLLHNLSHWTLDGLEVTNGTGGTTWRTGVEVRAKDIGPVPGITLRNLHVHGMDGIAQVGKGNIGSAGILVNVRGNTTPTYFTGMRIENNEIADTKAYGITTWSTWMRREGWNELWGELNIPATEYGPFTPSTGLVIRDNYVHDVGSGGINPNQVADTLIEYNTVARPTSTTTNVGIWWSGADRTTVQFNEVYGARYGGRGLDCTAFDADASSHDSLIQYNYSHDNGGGFFISVSLGTAPASAVVRHNISQFDGNEIFTFSTNTDGVDIYHNTVYVAPAPPSARPLHKIAQVYHNPKNVTFRNNLIVNQAKLPYDTAGITYRNNLYAGGPVPPDPAAVTGAPKLTAPGTATSRKDLTGYVPLSGSAAIGTAVAVPGNGGRDILGAVLRTPGDIGAVQSAAGSLPAPTATTTLGTGQGSIAAVVDGSEATSWGSADPAVLPGTVTVDHHTARTVHSVTLATHFGQGQGFTRVDVQTWDGSAWTTRLTDAAVTWNSNTATVERRTLALPAPVTASRVRLVVKAANTQWGNVALNELTVS</sequence>
<dbReference type="SUPFAM" id="SSF51126">
    <property type="entry name" value="Pectin lyase-like"/>
    <property type="match status" value="1"/>
</dbReference>